<feature type="compositionally biased region" description="Basic residues" evidence="1">
    <location>
        <begin position="392"/>
        <end position="404"/>
    </location>
</feature>
<feature type="compositionally biased region" description="Low complexity" evidence="1">
    <location>
        <begin position="368"/>
        <end position="391"/>
    </location>
</feature>
<feature type="signal peptide" evidence="2">
    <location>
        <begin position="1"/>
        <end position="18"/>
    </location>
</feature>
<organism evidence="3 4">
    <name type="scientific">Psilocybe cf. subviscida</name>
    <dbReference type="NCBI Taxonomy" id="2480587"/>
    <lineage>
        <taxon>Eukaryota</taxon>
        <taxon>Fungi</taxon>
        <taxon>Dikarya</taxon>
        <taxon>Basidiomycota</taxon>
        <taxon>Agaricomycotina</taxon>
        <taxon>Agaricomycetes</taxon>
        <taxon>Agaricomycetidae</taxon>
        <taxon>Agaricales</taxon>
        <taxon>Agaricineae</taxon>
        <taxon>Strophariaceae</taxon>
        <taxon>Psilocybe</taxon>
    </lineage>
</organism>
<evidence type="ECO:0000313" key="4">
    <source>
        <dbReference type="Proteomes" id="UP000567179"/>
    </source>
</evidence>
<evidence type="ECO:0000313" key="3">
    <source>
        <dbReference type="EMBL" id="KAF5327586.1"/>
    </source>
</evidence>
<accession>A0A8H5BR80</accession>
<feature type="compositionally biased region" description="Low complexity" evidence="1">
    <location>
        <begin position="36"/>
        <end position="62"/>
    </location>
</feature>
<sequence length="404" mass="40016">MKTTSLFIAAAFALCASAQNTQQKNNAGANRGGFGNNQKNRFGNKGQNRGGQNNKGQAASSVQVTATAAASSVASTATAAASASNGDPQTSTTLDPKVIATGFADNGQDVPTAGQVASLTSTNNFINFCLTVPNLPITNGKQITTGSCNPAPMGVIPSTENMPSAKFVSPTNGDSFVENQPFTVTMAVANFQTGAFVNAAANYFAAPQQVNANGQIIGHSHITIDQLSSLDDTSPTDPKKFAYFKGLNAAAQNGVLTASVDKGLPAGFYRLASINTAANHQPALVPVAQHGSLDDAVYFTVTAAGANSTASATGAGAAAASSAAASTAATGAVAANSGAAVAAAGKGAAAATSTATAGKGAAAATTGKGAAAGSTQGGNNNRNKNANQQKNGRNRRHARAFAQL</sequence>
<reference evidence="3 4" key="1">
    <citation type="journal article" date="2020" name="ISME J.">
        <title>Uncovering the hidden diversity of litter-decomposition mechanisms in mushroom-forming fungi.</title>
        <authorList>
            <person name="Floudas D."/>
            <person name="Bentzer J."/>
            <person name="Ahren D."/>
            <person name="Johansson T."/>
            <person name="Persson P."/>
            <person name="Tunlid A."/>
        </authorList>
    </citation>
    <scope>NUCLEOTIDE SEQUENCE [LARGE SCALE GENOMIC DNA]</scope>
    <source>
        <strain evidence="3 4">CBS 101986</strain>
    </source>
</reference>
<proteinExistence type="predicted"/>
<dbReference type="Proteomes" id="UP000567179">
    <property type="component" value="Unassembled WGS sequence"/>
</dbReference>
<protein>
    <recommendedName>
        <fullName evidence="5">Ribosomal protein s17</fullName>
    </recommendedName>
</protein>
<dbReference type="AlphaFoldDB" id="A0A8H5BR80"/>
<comment type="caution">
    <text evidence="3">The sequence shown here is derived from an EMBL/GenBank/DDBJ whole genome shotgun (WGS) entry which is preliminary data.</text>
</comment>
<dbReference type="EMBL" id="JAACJJ010000014">
    <property type="protein sequence ID" value="KAF5327586.1"/>
    <property type="molecule type" value="Genomic_DNA"/>
</dbReference>
<name>A0A8H5BR80_9AGAR</name>
<keyword evidence="4" id="KW-1185">Reference proteome</keyword>
<dbReference type="PANTHER" id="PTHR34587:SF2">
    <property type="entry name" value="G-PROTEIN COUPLED RECEPTORS FAMILY 1 PROFILE DOMAIN-CONTAINING PROTEIN"/>
    <property type="match status" value="1"/>
</dbReference>
<dbReference type="OrthoDB" id="2336871at2759"/>
<keyword evidence="2" id="KW-0732">Signal</keyword>
<evidence type="ECO:0000256" key="1">
    <source>
        <dbReference type="SAM" id="MobiDB-lite"/>
    </source>
</evidence>
<gene>
    <name evidence="3" type="ORF">D9619_004657</name>
</gene>
<evidence type="ECO:0008006" key="5">
    <source>
        <dbReference type="Google" id="ProtNLM"/>
    </source>
</evidence>
<feature type="region of interest" description="Disordered" evidence="1">
    <location>
        <begin position="24"/>
        <end position="62"/>
    </location>
</feature>
<feature type="region of interest" description="Disordered" evidence="1">
    <location>
        <begin position="368"/>
        <end position="404"/>
    </location>
</feature>
<dbReference type="InterPro" id="IPR053216">
    <property type="entry name" value="Appressorial_penetr-assoc"/>
</dbReference>
<feature type="chain" id="PRO_5034670010" description="Ribosomal protein s17" evidence="2">
    <location>
        <begin position="19"/>
        <end position="404"/>
    </location>
</feature>
<dbReference type="PANTHER" id="PTHR34587">
    <property type="entry name" value="VWFA DOMAIN-CONTAINING PROTEIN"/>
    <property type="match status" value="1"/>
</dbReference>
<evidence type="ECO:0000256" key="2">
    <source>
        <dbReference type="SAM" id="SignalP"/>
    </source>
</evidence>